<proteinExistence type="predicted"/>
<dbReference type="AlphaFoldDB" id="A0AAN4KLF2"/>
<comment type="caution">
    <text evidence="1">The sequence shown here is derived from an EMBL/GenBank/DDBJ whole genome shotgun (WGS) entry which is preliminary data.</text>
</comment>
<gene>
    <name evidence="1" type="ORF">BTCBT_007183</name>
</gene>
<accession>A0AAN4KLF2</accession>
<evidence type="ECO:0000313" key="1">
    <source>
        <dbReference type="EMBL" id="ERH96693.1"/>
    </source>
</evidence>
<evidence type="ECO:0000313" key="2">
    <source>
        <dbReference type="Proteomes" id="UP000013487"/>
    </source>
</evidence>
<protein>
    <submittedName>
        <fullName evidence="1">Uncharacterized protein</fullName>
    </submittedName>
</protein>
<sequence length="37" mass="4475">MNINQISELDQYQEAVLRTWNTNYDFGGRVLKCFLMY</sequence>
<dbReference type="Proteomes" id="UP000013487">
    <property type="component" value="Unassembled WGS sequence"/>
</dbReference>
<organism evidence="1 2">
    <name type="scientific">Bacillus thuringiensis T01-328</name>
    <dbReference type="NCBI Taxonomy" id="1324966"/>
    <lineage>
        <taxon>Bacteria</taxon>
        <taxon>Bacillati</taxon>
        <taxon>Bacillota</taxon>
        <taxon>Bacilli</taxon>
        <taxon>Bacillales</taxon>
        <taxon>Bacillaceae</taxon>
        <taxon>Bacillus</taxon>
        <taxon>Bacillus cereus group</taxon>
    </lineage>
</organism>
<reference evidence="1 2" key="1">
    <citation type="journal article" date="2013" name="Genome Announc.">
        <title>Draft Genome Sequence of Bacillus thuringiensis var. thuringiensis Strain T01-328, a Brazilian Isolate That Produces a Soluble Pesticide Protein, Cry1Ia.</title>
        <authorList>
            <person name="Varani A.M."/>
            <person name="Lemos M.V."/>
            <person name="Fernandes C.C."/>
            <person name="Lemos E.G."/>
            <person name="Alves E.C."/>
            <person name="Desiderio J.A."/>
        </authorList>
    </citation>
    <scope>NUCLEOTIDE SEQUENCE [LARGE SCALE GENOMIC DNA]</scope>
    <source>
        <strain evidence="1 2">T01-328</strain>
    </source>
</reference>
<name>A0AAN4KLF2_BACTU</name>
<dbReference type="EMBL" id="ARXZ02000068">
    <property type="protein sequence ID" value="ERH96693.1"/>
    <property type="molecule type" value="Genomic_DNA"/>
</dbReference>